<feature type="compositionally biased region" description="Basic and acidic residues" evidence="1">
    <location>
        <begin position="1"/>
        <end position="11"/>
    </location>
</feature>
<proteinExistence type="predicted"/>
<protein>
    <submittedName>
        <fullName evidence="2">Uncharacterized protein</fullName>
    </submittedName>
</protein>
<accession>A0A4U5NZQ9</accession>
<dbReference type="EMBL" id="AZBU02000003">
    <property type="protein sequence ID" value="TKR88833.1"/>
    <property type="molecule type" value="Genomic_DNA"/>
</dbReference>
<evidence type="ECO:0000256" key="1">
    <source>
        <dbReference type="SAM" id="MobiDB-lite"/>
    </source>
</evidence>
<feature type="compositionally biased region" description="Basic residues" evidence="1">
    <location>
        <begin position="21"/>
        <end position="38"/>
    </location>
</feature>
<keyword evidence="3" id="KW-1185">Reference proteome</keyword>
<feature type="region of interest" description="Disordered" evidence="1">
    <location>
        <begin position="1"/>
        <end position="61"/>
    </location>
</feature>
<sequence>MKRDCFPRKPLAEIAPNTSAKRAKPWPPRRSRTRKKSEIHRWPSPRTFPFPAQAYRPPLRTTRTDKPVRLHFKVVMIFKIILPNFHEFPRIRTTEEEKSR</sequence>
<evidence type="ECO:0000313" key="2">
    <source>
        <dbReference type="EMBL" id="TKR88833.1"/>
    </source>
</evidence>
<reference evidence="2 3" key="1">
    <citation type="journal article" date="2015" name="Genome Biol.">
        <title>Comparative genomics of Steinernema reveals deeply conserved gene regulatory networks.</title>
        <authorList>
            <person name="Dillman A.R."/>
            <person name="Macchietto M."/>
            <person name="Porter C.F."/>
            <person name="Rogers A."/>
            <person name="Williams B."/>
            <person name="Antoshechkin I."/>
            <person name="Lee M.M."/>
            <person name="Goodwin Z."/>
            <person name="Lu X."/>
            <person name="Lewis E.E."/>
            <person name="Goodrich-Blair H."/>
            <person name="Stock S.P."/>
            <person name="Adams B.J."/>
            <person name="Sternberg P.W."/>
            <person name="Mortazavi A."/>
        </authorList>
    </citation>
    <scope>NUCLEOTIDE SEQUENCE [LARGE SCALE GENOMIC DNA]</scope>
    <source>
        <strain evidence="2 3">ALL</strain>
    </source>
</reference>
<reference evidence="2 3" key="2">
    <citation type="journal article" date="2019" name="G3 (Bethesda)">
        <title>Hybrid Assembly of the Genome of the Entomopathogenic Nematode Steinernema carpocapsae Identifies the X-Chromosome.</title>
        <authorList>
            <person name="Serra L."/>
            <person name="Macchietto M."/>
            <person name="Macias-Munoz A."/>
            <person name="McGill C.J."/>
            <person name="Rodriguez I.M."/>
            <person name="Rodriguez B."/>
            <person name="Murad R."/>
            <person name="Mortazavi A."/>
        </authorList>
    </citation>
    <scope>NUCLEOTIDE SEQUENCE [LARGE SCALE GENOMIC DNA]</scope>
    <source>
        <strain evidence="2 3">ALL</strain>
    </source>
</reference>
<name>A0A4U5NZQ9_STECR</name>
<dbReference type="AlphaFoldDB" id="A0A4U5NZQ9"/>
<gene>
    <name evidence="2" type="ORF">L596_013015</name>
</gene>
<comment type="caution">
    <text evidence="2">The sequence shown here is derived from an EMBL/GenBank/DDBJ whole genome shotgun (WGS) entry which is preliminary data.</text>
</comment>
<dbReference type="Proteomes" id="UP000298663">
    <property type="component" value="Unassembled WGS sequence"/>
</dbReference>
<organism evidence="2 3">
    <name type="scientific">Steinernema carpocapsae</name>
    <name type="common">Entomopathogenic nematode</name>
    <dbReference type="NCBI Taxonomy" id="34508"/>
    <lineage>
        <taxon>Eukaryota</taxon>
        <taxon>Metazoa</taxon>
        <taxon>Ecdysozoa</taxon>
        <taxon>Nematoda</taxon>
        <taxon>Chromadorea</taxon>
        <taxon>Rhabditida</taxon>
        <taxon>Tylenchina</taxon>
        <taxon>Panagrolaimomorpha</taxon>
        <taxon>Strongyloidoidea</taxon>
        <taxon>Steinernematidae</taxon>
        <taxon>Steinernema</taxon>
    </lineage>
</organism>
<evidence type="ECO:0000313" key="3">
    <source>
        <dbReference type="Proteomes" id="UP000298663"/>
    </source>
</evidence>